<proteinExistence type="predicted"/>
<dbReference type="OrthoDB" id="1630758at2759"/>
<dbReference type="EMBL" id="LDAU01000087">
    <property type="protein sequence ID" value="KRX07144.1"/>
    <property type="molecule type" value="Genomic_DNA"/>
</dbReference>
<accession>A0A0V0QZ17</accession>
<evidence type="ECO:0000313" key="1">
    <source>
        <dbReference type="EMBL" id="KRX07144.1"/>
    </source>
</evidence>
<dbReference type="InParanoid" id="A0A0V0QZ17"/>
<keyword evidence="2" id="KW-1185">Reference proteome</keyword>
<dbReference type="Proteomes" id="UP000054937">
    <property type="component" value="Unassembled WGS sequence"/>
</dbReference>
<dbReference type="InterPro" id="IPR013083">
    <property type="entry name" value="Znf_RING/FYVE/PHD"/>
</dbReference>
<comment type="caution">
    <text evidence="1">The sequence shown here is derived from an EMBL/GenBank/DDBJ whole genome shotgun (WGS) entry which is preliminary data.</text>
</comment>
<reference evidence="1 2" key="1">
    <citation type="journal article" date="2015" name="Sci. Rep.">
        <title>Genome of the facultative scuticociliatosis pathogen Pseudocohnilembus persalinus provides insight into its virulence through horizontal gene transfer.</title>
        <authorList>
            <person name="Xiong J."/>
            <person name="Wang G."/>
            <person name="Cheng J."/>
            <person name="Tian M."/>
            <person name="Pan X."/>
            <person name="Warren A."/>
            <person name="Jiang C."/>
            <person name="Yuan D."/>
            <person name="Miao W."/>
        </authorList>
    </citation>
    <scope>NUCLEOTIDE SEQUENCE [LARGE SCALE GENOMIC DNA]</scope>
    <source>
        <strain evidence="1">36N120E</strain>
    </source>
</reference>
<gene>
    <name evidence="1" type="ORF">PPERSA_09358</name>
</gene>
<dbReference type="OMA" id="MEYLAVH"/>
<organism evidence="1 2">
    <name type="scientific">Pseudocohnilembus persalinus</name>
    <name type="common">Ciliate</name>
    <dbReference type="NCBI Taxonomy" id="266149"/>
    <lineage>
        <taxon>Eukaryota</taxon>
        <taxon>Sar</taxon>
        <taxon>Alveolata</taxon>
        <taxon>Ciliophora</taxon>
        <taxon>Intramacronucleata</taxon>
        <taxon>Oligohymenophorea</taxon>
        <taxon>Scuticociliatia</taxon>
        <taxon>Philasterida</taxon>
        <taxon>Pseudocohnilembidae</taxon>
        <taxon>Pseudocohnilembus</taxon>
    </lineage>
</organism>
<dbReference type="SUPFAM" id="SSF49599">
    <property type="entry name" value="TRAF domain-like"/>
    <property type="match status" value="1"/>
</dbReference>
<evidence type="ECO:0000313" key="2">
    <source>
        <dbReference type="Proteomes" id="UP000054937"/>
    </source>
</evidence>
<name>A0A0V0QZ17_PSEPJ</name>
<sequence>MNNQNYQLTHQQNDFMNNPVEEQHIIYSGKELIPHLICPICRGLVREPILGCSMCTIYGCGPCITKWVKQGENQRCLNGCQNPNFSKIVNPILKTILDYIMIKCPNSNNNKKFQKCREVLTYQNYLQHIQNCEYTVRKCVYASCSFKQTLRYIKEHEKNCQQKNPQIYFIFRQSNKVPVRIEIDLSMSSSIEGMLEILSQKISVPRKNIELVIQKNNEIVEYIQRRNVNMEYLAVHDGFLFGFQKYTKSEDEQILQINQNSKNEQLDTSENEVPQYLEKIDYTDLCQETLVFEYESFFLNEELIEENEKSQKNQSNIKLNTKQNLTHQSTLFDQFNQNIAEIPDNSITDINDFYDILDNTCNSNEEEKQDLQQNNTIQNTQNQDDIEHIKKYNKQLSNQQYYQKQQQQYKYITNQKIQQDPQFYQNYQIPVRKFFKIVFKENMKTQLPYREDLFFHDFYKLDSQNETQFELILVINQNINDLWLKLNKCVQAPQPLTLMKHIFD</sequence>
<dbReference type="Gene3D" id="3.30.40.10">
    <property type="entry name" value="Zinc/RING finger domain, C3HC4 (zinc finger)"/>
    <property type="match status" value="1"/>
</dbReference>
<protein>
    <submittedName>
        <fullName evidence="1">TRAF-like protein</fullName>
    </submittedName>
</protein>
<dbReference type="AlphaFoldDB" id="A0A0V0QZ17"/>